<proteinExistence type="inferred from homology"/>
<organism evidence="5 6">
    <name type="scientific">Variibacter gotjawalensis</name>
    <dbReference type="NCBI Taxonomy" id="1333996"/>
    <lineage>
        <taxon>Bacteria</taxon>
        <taxon>Pseudomonadati</taxon>
        <taxon>Pseudomonadota</taxon>
        <taxon>Alphaproteobacteria</taxon>
        <taxon>Hyphomicrobiales</taxon>
        <taxon>Nitrobacteraceae</taxon>
        <taxon>Variibacter</taxon>
    </lineage>
</organism>
<keyword evidence="2" id="KW-0012">Acyltransferase</keyword>
<dbReference type="EMBL" id="AP014946">
    <property type="protein sequence ID" value="BAT58389.1"/>
    <property type="molecule type" value="Genomic_DNA"/>
</dbReference>
<dbReference type="KEGG" id="vgo:GJW-30_1_00914"/>
<feature type="domain" description="N-acetyltransferase" evidence="4">
    <location>
        <begin position="15"/>
        <end position="171"/>
    </location>
</feature>
<sequence length="191" mass="21269">MRNELAKSVIGTRRLVLRPLREGDAPAVFAGFNDWEVMRFLSSPPWPYTLADAESAVRRSLDATTNPDEELRFAITRKDALIGIIGVRHRAAGEHQRAEGYNIGYWLGRDHWGQGLMTEAARGLIAHTFALTRADAIYSGAFAENTASLNVQRKIGFVPYSETVLYSRPRDAMLPHVNTALAREAFEKIAA</sequence>
<dbReference type="InterPro" id="IPR051531">
    <property type="entry name" value="N-acetyltransferase"/>
</dbReference>
<dbReference type="Gene3D" id="3.40.630.30">
    <property type="match status" value="1"/>
</dbReference>
<comment type="similarity">
    <text evidence="3">Belongs to the acetyltransferase family. RimJ subfamily.</text>
</comment>
<name>A0A0S3PR29_9BRAD</name>
<gene>
    <name evidence="5" type="ORF">GJW-30_1_00914</name>
</gene>
<reference evidence="5 6" key="1">
    <citation type="submission" date="2015-08" db="EMBL/GenBank/DDBJ databases">
        <title>Investigation of the bacterial diversity of lava forest soil.</title>
        <authorList>
            <person name="Lee J.S."/>
        </authorList>
    </citation>
    <scope>NUCLEOTIDE SEQUENCE [LARGE SCALE GENOMIC DNA]</scope>
    <source>
        <strain evidence="5 6">GJW-30</strain>
    </source>
</reference>
<evidence type="ECO:0000256" key="2">
    <source>
        <dbReference type="ARBA" id="ARBA00023315"/>
    </source>
</evidence>
<dbReference type="PROSITE" id="PS51186">
    <property type="entry name" value="GNAT"/>
    <property type="match status" value="1"/>
</dbReference>
<evidence type="ECO:0000256" key="1">
    <source>
        <dbReference type="ARBA" id="ARBA00022679"/>
    </source>
</evidence>
<evidence type="ECO:0000313" key="5">
    <source>
        <dbReference type="EMBL" id="BAT58389.1"/>
    </source>
</evidence>
<dbReference type="PANTHER" id="PTHR43792">
    <property type="entry name" value="GNAT FAMILY, PUTATIVE (AFU_ORTHOLOGUE AFUA_3G00765)-RELATED-RELATED"/>
    <property type="match status" value="1"/>
</dbReference>
<dbReference type="InterPro" id="IPR000182">
    <property type="entry name" value="GNAT_dom"/>
</dbReference>
<evidence type="ECO:0000259" key="4">
    <source>
        <dbReference type="PROSITE" id="PS51186"/>
    </source>
</evidence>
<dbReference type="PANTHER" id="PTHR43792:SF8">
    <property type="entry name" value="[RIBOSOMAL PROTEIN US5]-ALANINE N-ACETYLTRANSFERASE"/>
    <property type="match status" value="1"/>
</dbReference>
<dbReference type="SUPFAM" id="SSF55729">
    <property type="entry name" value="Acyl-CoA N-acyltransferases (Nat)"/>
    <property type="match status" value="1"/>
</dbReference>
<keyword evidence="6" id="KW-1185">Reference proteome</keyword>
<dbReference type="GO" id="GO:0016301">
    <property type="term" value="F:kinase activity"/>
    <property type="evidence" value="ECO:0007669"/>
    <property type="project" value="UniProtKB-KW"/>
</dbReference>
<evidence type="ECO:0000256" key="3">
    <source>
        <dbReference type="ARBA" id="ARBA00038502"/>
    </source>
</evidence>
<dbReference type="Pfam" id="PF13302">
    <property type="entry name" value="Acetyltransf_3"/>
    <property type="match status" value="1"/>
</dbReference>
<accession>A0A0S3PR29</accession>
<protein>
    <submittedName>
        <fullName evidence="5">Anhydro-N-acetylmuramic acid kinase</fullName>
    </submittedName>
</protein>
<dbReference type="InterPro" id="IPR016181">
    <property type="entry name" value="Acyl_CoA_acyltransferase"/>
</dbReference>
<dbReference type="OrthoDB" id="9804153at2"/>
<dbReference type="RefSeq" id="WP_096352226.1">
    <property type="nucleotide sequence ID" value="NZ_AP014946.1"/>
</dbReference>
<evidence type="ECO:0000313" key="6">
    <source>
        <dbReference type="Proteomes" id="UP000236884"/>
    </source>
</evidence>
<keyword evidence="1" id="KW-0808">Transferase</keyword>
<dbReference type="GO" id="GO:0016747">
    <property type="term" value="F:acyltransferase activity, transferring groups other than amino-acyl groups"/>
    <property type="evidence" value="ECO:0007669"/>
    <property type="project" value="InterPro"/>
</dbReference>
<keyword evidence="5" id="KW-0418">Kinase</keyword>
<dbReference type="Proteomes" id="UP000236884">
    <property type="component" value="Chromosome"/>
</dbReference>
<dbReference type="AlphaFoldDB" id="A0A0S3PR29"/>